<dbReference type="Proteomes" id="UP000789739">
    <property type="component" value="Unassembled WGS sequence"/>
</dbReference>
<comment type="caution">
    <text evidence="2">The sequence shown here is derived from an EMBL/GenBank/DDBJ whole genome shotgun (WGS) entry which is preliminary data.</text>
</comment>
<gene>
    <name evidence="2" type="ORF">PBRASI_LOCUS8085</name>
</gene>
<dbReference type="AlphaFoldDB" id="A0A9N9CPM9"/>
<evidence type="ECO:0000313" key="2">
    <source>
        <dbReference type="EMBL" id="CAG8609453.1"/>
    </source>
</evidence>
<sequence>MLRTCLKSKRCSQVSAIDTAKLRAEGKNYRNQRRSDAITNSNLFYKYLEKEGDNLSFTTRQMFSRVVPFRKLALHQIKMARTPIQQDACVIRLGEPFINPTVVRDLLAQKTNISRYAIQKLKAGFEQRDTHSNEQSEDEHHHRRLQSHQ</sequence>
<reference evidence="2" key="1">
    <citation type="submission" date="2021-06" db="EMBL/GenBank/DDBJ databases">
        <authorList>
            <person name="Kallberg Y."/>
            <person name="Tangrot J."/>
            <person name="Rosling A."/>
        </authorList>
    </citation>
    <scope>NUCLEOTIDE SEQUENCE</scope>
    <source>
        <strain evidence="2">BR232B</strain>
    </source>
</reference>
<accession>A0A9N9CPM9</accession>
<name>A0A9N9CPM9_9GLOM</name>
<dbReference type="EMBL" id="CAJVPI010001368">
    <property type="protein sequence ID" value="CAG8609453.1"/>
    <property type="molecule type" value="Genomic_DNA"/>
</dbReference>
<evidence type="ECO:0000313" key="3">
    <source>
        <dbReference type="Proteomes" id="UP000789739"/>
    </source>
</evidence>
<organism evidence="2 3">
    <name type="scientific">Paraglomus brasilianum</name>
    <dbReference type="NCBI Taxonomy" id="144538"/>
    <lineage>
        <taxon>Eukaryota</taxon>
        <taxon>Fungi</taxon>
        <taxon>Fungi incertae sedis</taxon>
        <taxon>Mucoromycota</taxon>
        <taxon>Glomeromycotina</taxon>
        <taxon>Glomeromycetes</taxon>
        <taxon>Paraglomerales</taxon>
        <taxon>Paraglomeraceae</taxon>
        <taxon>Paraglomus</taxon>
    </lineage>
</organism>
<feature type="region of interest" description="Disordered" evidence="1">
    <location>
        <begin position="125"/>
        <end position="149"/>
    </location>
</feature>
<evidence type="ECO:0000256" key="1">
    <source>
        <dbReference type="SAM" id="MobiDB-lite"/>
    </source>
</evidence>
<protein>
    <submittedName>
        <fullName evidence="2">10496_t:CDS:1</fullName>
    </submittedName>
</protein>
<dbReference type="OrthoDB" id="270318at2759"/>
<feature type="compositionally biased region" description="Basic and acidic residues" evidence="1">
    <location>
        <begin position="125"/>
        <end position="140"/>
    </location>
</feature>
<proteinExistence type="predicted"/>
<keyword evidence="3" id="KW-1185">Reference proteome</keyword>